<dbReference type="GO" id="GO:0000172">
    <property type="term" value="C:ribonuclease MRP complex"/>
    <property type="evidence" value="ECO:0007669"/>
    <property type="project" value="InterPro"/>
</dbReference>
<dbReference type="GO" id="GO:0001682">
    <property type="term" value="P:tRNA 5'-leader removal"/>
    <property type="evidence" value="ECO:0007669"/>
    <property type="project" value="InterPro"/>
</dbReference>
<sequence length="178" mass="19959">MVVTVILMDAMSCEVLNLVLPIASFGCGYMLQLLMSESGISINCFSIEGQLAKLEVMGSKAFQLLQKILHLVYCDSKNFWQLKECAVKEADHDFELKNSSVRKNEENISSCSIFSFTVRDPRAMPETKFAHVLVTAVAITNDVSEDESGKDFNILENPEEIKGYFHSHVQNLKVIAFL</sequence>
<accession>A0A6A6LEW5</accession>
<dbReference type="Proteomes" id="UP000467840">
    <property type="component" value="Chromosome 1"/>
</dbReference>
<proteinExistence type="predicted"/>
<reference evidence="1 2" key="1">
    <citation type="journal article" date="2020" name="Mol. Plant">
        <title>The Chromosome-Based Rubber Tree Genome Provides New Insights into Spurge Genome Evolution and Rubber Biosynthesis.</title>
        <authorList>
            <person name="Liu J."/>
            <person name="Shi C."/>
            <person name="Shi C.C."/>
            <person name="Li W."/>
            <person name="Zhang Q.J."/>
            <person name="Zhang Y."/>
            <person name="Li K."/>
            <person name="Lu H.F."/>
            <person name="Shi C."/>
            <person name="Zhu S.T."/>
            <person name="Xiao Z.Y."/>
            <person name="Nan H."/>
            <person name="Yue Y."/>
            <person name="Zhu X.G."/>
            <person name="Wu Y."/>
            <person name="Hong X.N."/>
            <person name="Fan G.Y."/>
            <person name="Tong Y."/>
            <person name="Zhang D."/>
            <person name="Mao C.L."/>
            <person name="Liu Y.L."/>
            <person name="Hao S.J."/>
            <person name="Liu W.Q."/>
            <person name="Lv M.Q."/>
            <person name="Zhang H.B."/>
            <person name="Liu Y."/>
            <person name="Hu-Tang G.R."/>
            <person name="Wang J.P."/>
            <person name="Wang J.H."/>
            <person name="Sun Y.H."/>
            <person name="Ni S.B."/>
            <person name="Chen W.B."/>
            <person name="Zhang X.C."/>
            <person name="Jiao Y.N."/>
            <person name="Eichler E.E."/>
            <person name="Li G.H."/>
            <person name="Liu X."/>
            <person name="Gao L.Z."/>
        </authorList>
    </citation>
    <scope>NUCLEOTIDE SEQUENCE [LARGE SCALE GENOMIC DNA]</scope>
    <source>
        <strain evidence="2">cv. GT1</strain>
        <tissue evidence="1">Leaf</tissue>
    </source>
</reference>
<name>A0A6A6LEW5_HEVBR</name>
<comment type="caution">
    <text evidence="1">The sequence shown here is derived from an EMBL/GenBank/DDBJ whole genome shotgun (WGS) entry which is preliminary data.</text>
</comment>
<dbReference type="GO" id="GO:0005655">
    <property type="term" value="C:nucleolar ribonuclease P complex"/>
    <property type="evidence" value="ECO:0007669"/>
    <property type="project" value="InterPro"/>
</dbReference>
<evidence type="ECO:0000313" key="1">
    <source>
        <dbReference type="EMBL" id="KAF2298189.1"/>
    </source>
</evidence>
<dbReference type="EMBL" id="JAAGAX010000011">
    <property type="protein sequence ID" value="KAF2298189.1"/>
    <property type="molecule type" value="Genomic_DNA"/>
</dbReference>
<protein>
    <submittedName>
        <fullName evidence="1">Uncharacterized protein</fullName>
    </submittedName>
</protein>
<dbReference type="AlphaFoldDB" id="A0A6A6LEW5"/>
<gene>
    <name evidence="1" type="ORF">GH714_017163</name>
</gene>
<keyword evidence="2" id="KW-1185">Reference proteome</keyword>
<dbReference type="PANTHER" id="PTHR22731">
    <property type="entry name" value="RIBONUCLEASES P/MRP PROTEIN SUBUNIT POP1"/>
    <property type="match status" value="1"/>
</dbReference>
<dbReference type="PANTHER" id="PTHR22731:SF3">
    <property type="entry name" value="RIBONUCLEASES P_MRP PROTEIN SUBUNIT POP1"/>
    <property type="match status" value="1"/>
</dbReference>
<dbReference type="InterPro" id="IPR039182">
    <property type="entry name" value="Pop1"/>
</dbReference>
<organism evidence="1 2">
    <name type="scientific">Hevea brasiliensis</name>
    <name type="common">Para rubber tree</name>
    <name type="synonym">Siphonia brasiliensis</name>
    <dbReference type="NCBI Taxonomy" id="3981"/>
    <lineage>
        <taxon>Eukaryota</taxon>
        <taxon>Viridiplantae</taxon>
        <taxon>Streptophyta</taxon>
        <taxon>Embryophyta</taxon>
        <taxon>Tracheophyta</taxon>
        <taxon>Spermatophyta</taxon>
        <taxon>Magnoliopsida</taxon>
        <taxon>eudicotyledons</taxon>
        <taxon>Gunneridae</taxon>
        <taxon>Pentapetalae</taxon>
        <taxon>rosids</taxon>
        <taxon>fabids</taxon>
        <taxon>Malpighiales</taxon>
        <taxon>Euphorbiaceae</taxon>
        <taxon>Crotonoideae</taxon>
        <taxon>Micrandreae</taxon>
        <taxon>Hevea</taxon>
    </lineage>
</organism>
<evidence type="ECO:0000313" key="2">
    <source>
        <dbReference type="Proteomes" id="UP000467840"/>
    </source>
</evidence>